<accession>A0A563DXH0</accession>
<dbReference type="OrthoDB" id="9787207at2"/>
<name>A0A563DXH0_9MICO</name>
<dbReference type="Pfam" id="PF06224">
    <property type="entry name" value="AlkZ-like"/>
    <property type="match status" value="1"/>
</dbReference>
<dbReference type="EMBL" id="VCQV01000023">
    <property type="protein sequence ID" value="TWP34988.1"/>
    <property type="molecule type" value="Genomic_DNA"/>
</dbReference>
<dbReference type="InterPro" id="IPR009351">
    <property type="entry name" value="AlkZ-like"/>
</dbReference>
<reference evidence="1 2" key="1">
    <citation type="submission" date="2019-05" db="EMBL/GenBank/DDBJ databases">
        <authorList>
            <person name="Lee S.D."/>
        </authorList>
    </citation>
    <scope>NUCLEOTIDE SEQUENCE [LARGE SCALE GENOMIC DNA]</scope>
    <source>
        <strain evidence="1 2">C5-26</strain>
    </source>
</reference>
<reference evidence="1 2" key="2">
    <citation type="submission" date="2019-08" db="EMBL/GenBank/DDBJ databases">
        <title>Jejuicoccus antrihumi gen. nov., sp. nov., a new member of the family Dermacoccaceae isolated from a cave.</title>
        <authorList>
            <person name="Schumann P."/>
            <person name="Kim I.S."/>
        </authorList>
    </citation>
    <scope>NUCLEOTIDE SEQUENCE [LARGE SCALE GENOMIC DNA]</scope>
    <source>
        <strain evidence="1 2">C5-26</strain>
    </source>
</reference>
<dbReference type="RefSeq" id="WP_146318139.1">
    <property type="nucleotide sequence ID" value="NZ_VCQV01000023.1"/>
</dbReference>
<keyword evidence="2" id="KW-1185">Reference proteome</keyword>
<evidence type="ECO:0000313" key="2">
    <source>
        <dbReference type="Proteomes" id="UP000320244"/>
    </source>
</evidence>
<comment type="caution">
    <text evidence="1">The sequence shown here is derived from an EMBL/GenBank/DDBJ whole genome shotgun (WGS) entry which is preliminary data.</text>
</comment>
<organism evidence="1 2">
    <name type="scientific">Leekyejoonella antrihumi</name>
    <dbReference type="NCBI Taxonomy" id="1660198"/>
    <lineage>
        <taxon>Bacteria</taxon>
        <taxon>Bacillati</taxon>
        <taxon>Actinomycetota</taxon>
        <taxon>Actinomycetes</taxon>
        <taxon>Micrococcales</taxon>
        <taxon>Dermacoccaceae</taxon>
        <taxon>Leekyejoonella</taxon>
    </lineage>
</organism>
<dbReference type="AlphaFoldDB" id="A0A563DXH0"/>
<dbReference type="PANTHER" id="PTHR30528:SF0">
    <property type="entry name" value="CYTOPLASMIC PROTEIN"/>
    <property type="match status" value="1"/>
</dbReference>
<dbReference type="PANTHER" id="PTHR30528">
    <property type="entry name" value="CYTOPLASMIC PROTEIN"/>
    <property type="match status" value="1"/>
</dbReference>
<protein>
    <submittedName>
        <fullName evidence="1">Winged helix-turn-helix domain-containing protein</fullName>
    </submittedName>
</protein>
<sequence>MEPHQLSRTQARRIAVQAQLLDAPLRDDLLDVVRHLTLVQVEPTAAVAPSADLVMWSRLGAAYHPGDLDAAHLRGSLVELRARLRPAPDIALYRAEMAAWPGVGEQLKWQTDQRDWVLANDDCRRDILQVLYDDGPLPSIALPDTTLVPWASSGWTNDRNVRTLLDLMVQRGEVARAGYDGRTPLWDLAERVYPDEPAVPLREANRIRAVRTLRALGIARSRTVRLKDELEQVGSVGEPAVIDGVRGTWRVDPAYLDRPFKGRTVLLSPLDRLVFDRKRMAEIFQFDYQLEMYKPASTRRWGYWALPILHGDRLVGKVDATTDRKAGELRINAIHEDVPFSKTLATKVRTQLRSLTDWLDVDLARLG</sequence>
<evidence type="ECO:0000313" key="1">
    <source>
        <dbReference type="EMBL" id="TWP34988.1"/>
    </source>
</evidence>
<dbReference type="Proteomes" id="UP000320244">
    <property type="component" value="Unassembled WGS sequence"/>
</dbReference>
<gene>
    <name evidence="1" type="ORF">FGL98_15720</name>
</gene>
<proteinExistence type="predicted"/>